<name>A0A9W9BU15_9HYPO</name>
<reference evidence="2" key="1">
    <citation type="submission" date="2022-10" db="EMBL/GenBank/DDBJ databases">
        <title>Tapping the CABI collections for fungal endophytes: first genome assemblies for Collariella, Neodidymelliopsis, Ascochyta clinopodiicola, Didymella pomorum, Didymosphaeria variabile, Neocosmospora piperis and Neocucurbitaria cava.</title>
        <authorList>
            <person name="Hill R."/>
        </authorList>
    </citation>
    <scope>NUCLEOTIDE SEQUENCE</scope>
    <source>
        <strain evidence="2">IMI 366586</strain>
    </source>
</reference>
<evidence type="ECO:0000313" key="3">
    <source>
        <dbReference type="Proteomes" id="UP001140502"/>
    </source>
</evidence>
<sequence length="86" mass="9324">MRPFMVSGIARKLSFLFLAFTAASAQQDVTTTAESEVPEWAKPRGMQLSLSTNPGLQFAVIPLTPNLGLNDTTGVVIDVRHLPRPT</sequence>
<evidence type="ECO:0000313" key="2">
    <source>
        <dbReference type="EMBL" id="KAJ4328266.1"/>
    </source>
</evidence>
<dbReference type="AlphaFoldDB" id="A0A9W9BU15"/>
<accession>A0A9W9BU15</accession>
<keyword evidence="3" id="KW-1185">Reference proteome</keyword>
<organism evidence="2 3">
    <name type="scientific">Fusarium piperis</name>
    <dbReference type="NCBI Taxonomy" id="1435070"/>
    <lineage>
        <taxon>Eukaryota</taxon>
        <taxon>Fungi</taxon>
        <taxon>Dikarya</taxon>
        <taxon>Ascomycota</taxon>
        <taxon>Pezizomycotina</taxon>
        <taxon>Sordariomycetes</taxon>
        <taxon>Hypocreomycetidae</taxon>
        <taxon>Hypocreales</taxon>
        <taxon>Nectriaceae</taxon>
        <taxon>Fusarium</taxon>
        <taxon>Fusarium solani species complex</taxon>
    </lineage>
</organism>
<dbReference type="EMBL" id="JAPEUR010000013">
    <property type="protein sequence ID" value="KAJ4328266.1"/>
    <property type="molecule type" value="Genomic_DNA"/>
</dbReference>
<proteinExistence type="predicted"/>
<gene>
    <name evidence="2" type="ORF">N0V84_001306</name>
</gene>
<protein>
    <submittedName>
        <fullName evidence="2">Uncharacterized protein</fullName>
    </submittedName>
</protein>
<feature type="signal peptide" evidence="1">
    <location>
        <begin position="1"/>
        <end position="25"/>
    </location>
</feature>
<dbReference type="OrthoDB" id="8062037at2759"/>
<feature type="chain" id="PRO_5040849664" evidence="1">
    <location>
        <begin position="26"/>
        <end position="86"/>
    </location>
</feature>
<keyword evidence="1" id="KW-0732">Signal</keyword>
<comment type="caution">
    <text evidence="2">The sequence shown here is derived from an EMBL/GenBank/DDBJ whole genome shotgun (WGS) entry which is preliminary data.</text>
</comment>
<dbReference type="Proteomes" id="UP001140502">
    <property type="component" value="Unassembled WGS sequence"/>
</dbReference>
<evidence type="ECO:0000256" key="1">
    <source>
        <dbReference type="SAM" id="SignalP"/>
    </source>
</evidence>